<dbReference type="PROSITE" id="PS51257">
    <property type="entry name" value="PROKAR_LIPOPROTEIN"/>
    <property type="match status" value="1"/>
</dbReference>
<dbReference type="AlphaFoldDB" id="A0A0A9WKH0"/>
<gene>
    <name evidence="1" type="ORF">CM83_18476</name>
</gene>
<accession>A0A0A9WKH0</accession>
<sequence length="124" mass="13557">MSRVNPVPLIRSSSVSSSSSLASFASCANMNKDDVLEYYEKLCLLFNETPCQAWVDMLGKSSVSSVRSSSERRPVQRRVASSRRAGVKCTVVAGTNENNNITGSTKNDMDECSNISNNKINRTL</sequence>
<reference evidence="1" key="2">
    <citation type="submission" date="2014-07" db="EMBL/GenBank/DDBJ databases">
        <authorList>
            <person name="Hull J."/>
        </authorList>
    </citation>
    <scope>NUCLEOTIDE SEQUENCE</scope>
</reference>
<reference evidence="1" key="1">
    <citation type="journal article" date="2014" name="PLoS ONE">
        <title>Transcriptome-Based Identification of ABC Transporters in the Western Tarnished Plant Bug Lygus hesperus.</title>
        <authorList>
            <person name="Hull J.J."/>
            <person name="Chaney K."/>
            <person name="Geib S.M."/>
            <person name="Fabrick J.A."/>
            <person name="Brent C.S."/>
            <person name="Walsh D."/>
            <person name="Lavine L.C."/>
        </authorList>
    </citation>
    <scope>NUCLEOTIDE SEQUENCE</scope>
</reference>
<protein>
    <submittedName>
        <fullName evidence="1">Uncharacterized protein</fullName>
    </submittedName>
</protein>
<organism evidence="1">
    <name type="scientific">Lygus hesperus</name>
    <name type="common">Western plant bug</name>
    <dbReference type="NCBI Taxonomy" id="30085"/>
    <lineage>
        <taxon>Eukaryota</taxon>
        <taxon>Metazoa</taxon>
        <taxon>Ecdysozoa</taxon>
        <taxon>Arthropoda</taxon>
        <taxon>Hexapoda</taxon>
        <taxon>Insecta</taxon>
        <taxon>Pterygota</taxon>
        <taxon>Neoptera</taxon>
        <taxon>Paraneoptera</taxon>
        <taxon>Hemiptera</taxon>
        <taxon>Heteroptera</taxon>
        <taxon>Panheteroptera</taxon>
        <taxon>Cimicomorpha</taxon>
        <taxon>Miridae</taxon>
        <taxon>Mirini</taxon>
        <taxon>Lygus</taxon>
    </lineage>
</organism>
<evidence type="ECO:0000313" key="1">
    <source>
        <dbReference type="EMBL" id="JAG08264.1"/>
    </source>
</evidence>
<dbReference type="EMBL" id="GBHO01035340">
    <property type="protein sequence ID" value="JAG08264.1"/>
    <property type="molecule type" value="Transcribed_RNA"/>
</dbReference>
<proteinExistence type="predicted"/>
<name>A0A0A9WKH0_LYGHE</name>